<dbReference type="SUPFAM" id="SSF47473">
    <property type="entry name" value="EF-hand"/>
    <property type="match status" value="1"/>
</dbReference>
<reference evidence="3" key="1">
    <citation type="journal article" date="2008" name="BMC Genomics">
        <title>A conifer genomics resource of 200,000 spruce (Picea spp.) ESTs and 6,464 high-quality, sequence-finished full-length cDNAs for Sitka spruce (Picea sitchensis).</title>
        <authorList>
            <person name="Ralph S.G."/>
            <person name="Chun H.J."/>
            <person name="Kolosova N."/>
            <person name="Cooper D."/>
            <person name="Oddy C."/>
            <person name="Ritland C.E."/>
            <person name="Kirkpatrick R."/>
            <person name="Moore R."/>
            <person name="Barber S."/>
            <person name="Holt R.A."/>
            <person name="Jones S.J."/>
            <person name="Marra M.A."/>
            <person name="Douglas C.J."/>
            <person name="Ritland K."/>
            <person name="Bohlmann J."/>
        </authorList>
    </citation>
    <scope>NUCLEOTIDE SEQUENCE</scope>
    <source>
        <tissue evidence="3">Bark</tissue>
    </source>
</reference>
<dbReference type="InterPro" id="IPR011992">
    <property type="entry name" value="EF-hand-dom_pair"/>
</dbReference>
<dbReference type="PROSITE" id="PS50222">
    <property type="entry name" value="EF_HAND_2"/>
    <property type="match status" value="3"/>
</dbReference>
<evidence type="ECO:0000256" key="1">
    <source>
        <dbReference type="ARBA" id="ARBA00022837"/>
    </source>
</evidence>
<evidence type="ECO:0000259" key="2">
    <source>
        <dbReference type="PROSITE" id="PS50222"/>
    </source>
</evidence>
<accession>A9NNG7</accession>
<feature type="domain" description="EF-hand" evidence="2">
    <location>
        <begin position="144"/>
        <end position="179"/>
    </location>
</feature>
<dbReference type="InterPro" id="IPR018247">
    <property type="entry name" value="EF_Hand_1_Ca_BS"/>
</dbReference>
<evidence type="ECO:0000313" key="3">
    <source>
        <dbReference type="EMBL" id="ABK22178.1"/>
    </source>
</evidence>
<dbReference type="Gene3D" id="1.10.238.10">
    <property type="entry name" value="EF-hand"/>
    <property type="match status" value="2"/>
</dbReference>
<sequence>MGGKTSKFQIFWRTTAPSKLELKMVEAMRKKATSGGSTLKSFNSIIMKFPKIDESFENVRDVFQKFDKDSSGTIDLEELKECFRELQVSFTDEEITELHQICDMDESKGIEFKEFIVLLCLVYILWEPTDPNSKSRIGLPHLEATFDSIIDAFRFFDKDGDGYVSKKEILQALNQASPGGRAADQIGIKRFEEMDFDKNGMISFKEFLFAFTHWVGVEVDDDDE</sequence>
<keyword evidence="1" id="KW-0106">Calcium</keyword>
<dbReference type="CDD" id="cd00051">
    <property type="entry name" value="EFh"/>
    <property type="match status" value="2"/>
</dbReference>
<feature type="domain" description="EF-hand" evidence="2">
    <location>
        <begin position="54"/>
        <end position="89"/>
    </location>
</feature>
<dbReference type="PANTHER" id="PTHR23064">
    <property type="entry name" value="TROPONIN"/>
    <property type="match status" value="1"/>
</dbReference>
<dbReference type="SMART" id="SM00054">
    <property type="entry name" value="EFh"/>
    <property type="match status" value="4"/>
</dbReference>
<evidence type="ECO:0000313" key="4">
    <source>
        <dbReference type="EMBL" id="ACN39992.1"/>
    </source>
</evidence>
<dbReference type="GO" id="GO:0005509">
    <property type="term" value="F:calcium ion binding"/>
    <property type="evidence" value="ECO:0007669"/>
    <property type="project" value="InterPro"/>
</dbReference>
<dbReference type="EMBL" id="EF082825">
    <property type="protein sequence ID" value="ABK22178.1"/>
    <property type="molecule type" value="mRNA"/>
</dbReference>
<dbReference type="PROSITE" id="PS00018">
    <property type="entry name" value="EF_HAND_1"/>
    <property type="match status" value="3"/>
</dbReference>
<dbReference type="Pfam" id="PF13499">
    <property type="entry name" value="EF-hand_7"/>
    <property type="match status" value="2"/>
</dbReference>
<name>A9NNG7_PICSI</name>
<reference evidence="4" key="2">
    <citation type="submission" date="2009-02" db="EMBL/GenBank/DDBJ databases">
        <title>Full length sequence-verified cDNA sequences from Sitka spruce (Picea sitchensis).</title>
        <authorList>
            <person name="Reid K.E."/>
            <person name="Liao N."/>
            <person name="Ralph S."/>
            <person name="Kolosova N."/>
            <person name="Oddy C."/>
            <person name="Moore R."/>
            <person name="Mayo M."/>
            <person name="Wagner S."/>
            <person name="King J."/>
            <person name="Yanchuk A."/>
            <person name="Holt R."/>
            <person name="Jones S."/>
            <person name="Marra M."/>
            <person name="Ritland C.E."/>
            <person name="Ritland K."/>
            <person name="Bohlmann J."/>
        </authorList>
    </citation>
    <scope>NUCLEOTIDE SEQUENCE</scope>
    <source>
        <tissue evidence="4">Green portion of the leader tissue</tissue>
    </source>
</reference>
<proteinExistence type="evidence at transcript level"/>
<organism evidence="3">
    <name type="scientific">Picea sitchensis</name>
    <name type="common">Sitka spruce</name>
    <name type="synonym">Pinus sitchensis</name>
    <dbReference type="NCBI Taxonomy" id="3332"/>
    <lineage>
        <taxon>Eukaryota</taxon>
        <taxon>Viridiplantae</taxon>
        <taxon>Streptophyta</taxon>
        <taxon>Embryophyta</taxon>
        <taxon>Tracheophyta</taxon>
        <taxon>Spermatophyta</taxon>
        <taxon>Pinopsida</taxon>
        <taxon>Pinidae</taxon>
        <taxon>Conifers I</taxon>
        <taxon>Pinales</taxon>
        <taxon>Pinaceae</taxon>
        <taxon>Picea</taxon>
    </lineage>
</organism>
<protein>
    <recommendedName>
        <fullName evidence="2">EF-hand domain-containing protein</fullName>
    </recommendedName>
</protein>
<dbReference type="EMBL" id="BT070481">
    <property type="protein sequence ID" value="ACN39992.1"/>
    <property type="molecule type" value="mRNA"/>
</dbReference>
<dbReference type="InterPro" id="IPR052591">
    <property type="entry name" value="CML21-like"/>
</dbReference>
<dbReference type="InterPro" id="IPR002048">
    <property type="entry name" value="EF_hand_dom"/>
</dbReference>
<dbReference type="OMA" id="PAITWCF"/>
<feature type="domain" description="EF-hand" evidence="2">
    <location>
        <begin position="182"/>
        <end position="217"/>
    </location>
</feature>
<dbReference type="AlphaFoldDB" id="A9NNG7"/>